<feature type="domain" description="Ribosome maturation factor RimP N-terminal" evidence="5">
    <location>
        <begin position="27"/>
        <end position="99"/>
    </location>
</feature>
<evidence type="ECO:0000313" key="7">
    <source>
        <dbReference type="EMBL" id="AOO79888.1"/>
    </source>
</evidence>
<comment type="function">
    <text evidence="3">Required for maturation of 30S ribosomal subunits.</text>
</comment>
<dbReference type="OrthoDB" id="9805006at2"/>
<dbReference type="InterPro" id="IPR003728">
    <property type="entry name" value="Ribosome_maturation_RimP"/>
</dbReference>
<feature type="domain" description="Ribosome maturation factor RimP C-terminal" evidence="6">
    <location>
        <begin position="102"/>
        <end position="172"/>
    </location>
</feature>
<dbReference type="InterPro" id="IPR028998">
    <property type="entry name" value="RimP_C"/>
</dbReference>
<dbReference type="GO" id="GO:0006412">
    <property type="term" value="P:translation"/>
    <property type="evidence" value="ECO:0007669"/>
    <property type="project" value="TreeGrafter"/>
</dbReference>
<dbReference type="AlphaFoldDB" id="A0A1D7TXP0"/>
<evidence type="ECO:0000256" key="2">
    <source>
        <dbReference type="ARBA" id="ARBA00022517"/>
    </source>
</evidence>
<accession>A0A1D7TXP0</accession>
<keyword evidence="8" id="KW-1185">Reference proteome</keyword>
<reference evidence="7 8" key="1">
    <citation type="journal article" date="2015" name="Antonie Van Leeuwenhoek">
        <title>Bosea vaviloviae sp. nov., a new species of slow-growing rhizobia isolated from nodules of the relict species Vavilovia formosa (Stev.) Fed.</title>
        <authorList>
            <person name="Safronova V.I."/>
            <person name="Kuznetsova I.G."/>
            <person name="Sazanova A.L."/>
            <person name="Kimeklis A.K."/>
            <person name="Belimov A.A."/>
            <person name="Andronov E.E."/>
            <person name="Pinaev A.G."/>
            <person name="Chizhevskaya E.P."/>
            <person name="Pukhaev A.R."/>
            <person name="Popov K.P."/>
            <person name="Willems A."/>
            <person name="Tikhonovich I.A."/>
        </authorList>
    </citation>
    <scope>NUCLEOTIDE SEQUENCE [LARGE SCALE GENOMIC DNA]</scope>
    <source>
        <strain evidence="7 8">Vaf18</strain>
    </source>
</reference>
<dbReference type="NCBIfam" id="NF000932">
    <property type="entry name" value="PRK00092.2-5"/>
    <property type="match status" value="1"/>
</dbReference>
<evidence type="ECO:0000259" key="5">
    <source>
        <dbReference type="Pfam" id="PF02576"/>
    </source>
</evidence>
<gene>
    <name evidence="3" type="primary">rimP</name>
    <name evidence="7" type="ORF">BHK69_04770</name>
</gene>
<dbReference type="GO" id="GO:0005829">
    <property type="term" value="C:cytosol"/>
    <property type="evidence" value="ECO:0007669"/>
    <property type="project" value="TreeGrafter"/>
</dbReference>
<dbReference type="PANTHER" id="PTHR33867:SF1">
    <property type="entry name" value="RIBOSOME MATURATION FACTOR RIMP"/>
    <property type="match status" value="1"/>
</dbReference>
<dbReference type="SUPFAM" id="SSF75420">
    <property type="entry name" value="YhbC-like, N-terminal domain"/>
    <property type="match status" value="1"/>
</dbReference>
<keyword evidence="2 3" id="KW-0690">Ribosome biogenesis</keyword>
<name>A0A1D7TXP0_9HYPH</name>
<dbReference type="EMBL" id="CP017147">
    <property type="protein sequence ID" value="AOO79888.1"/>
    <property type="molecule type" value="Genomic_DNA"/>
</dbReference>
<dbReference type="InterPro" id="IPR028989">
    <property type="entry name" value="RimP_N"/>
</dbReference>
<dbReference type="Proteomes" id="UP000094969">
    <property type="component" value="Chromosome"/>
</dbReference>
<dbReference type="Pfam" id="PF17384">
    <property type="entry name" value="DUF150_C"/>
    <property type="match status" value="1"/>
</dbReference>
<dbReference type="Gene3D" id="2.30.30.180">
    <property type="entry name" value="Ribosome maturation factor RimP, C-terminal domain"/>
    <property type="match status" value="1"/>
</dbReference>
<proteinExistence type="inferred from homology"/>
<dbReference type="Pfam" id="PF02576">
    <property type="entry name" value="RimP_N"/>
    <property type="match status" value="1"/>
</dbReference>
<organism evidence="7 8">
    <name type="scientific">Bosea vaviloviae</name>
    <dbReference type="NCBI Taxonomy" id="1526658"/>
    <lineage>
        <taxon>Bacteria</taxon>
        <taxon>Pseudomonadati</taxon>
        <taxon>Pseudomonadota</taxon>
        <taxon>Alphaproteobacteria</taxon>
        <taxon>Hyphomicrobiales</taxon>
        <taxon>Boseaceae</taxon>
        <taxon>Bosea</taxon>
    </lineage>
</organism>
<evidence type="ECO:0000256" key="3">
    <source>
        <dbReference type="HAMAP-Rule" id="MF_01077"/>
    </source>
</evidence>
<evidence type="ECO:0000256" key="4">
    <source>
        <dbReference type="SAM" id="MobiDB-lite"/>
    </source>
</evidence>
<keyword evidence="1 3" id="KW-0963">Cytoplasm</keyword>
<dbReference type="CDD" id="cd01734">
    <property type="entry name" value="YlxS_C"/>
    <property type="match status" value="1"/>
</dbReference>
<dbReference type="InterPro" id="IPR035956">
    <property type="entry name" value="RimP_N_sf"/>
</dbReference>
<comment type="similarity">
    <text evidence="3">Belongs to the RimP family.</text>
</comment>
<protein>
    <recommendedName>
        <fullName evidence="3">Ribosome maturation factor RimP</fullName>
    </recommendedName>
</protein>
<sequence>MNETTASTEQEARLVVESGVAARVAAIVEPAIADLGYRLVRVRVTGQNGCTVQIMAERPDGTMNVEGCEAVSQAVSPALDVDDPVQVAYHLEVSSPGIDRPLVRASDFERWAGHLAKIDTEAVVAGRKRFRGILRGVAGGNALLARDDAKSEEERDVAIPMSLIAEARLVLTDALVTESLRRGKSGLPPEMPPAEEIASPKKGMGKSLGPRPGKKPGQAPQDTTEEE</sequence>
<comment type="subcellular location">
    <subcellularLocation>
        <location evidence="3">Cytoplasm</location>
    </subcellularLocation>
</comment>
<dbReference type="PANTHER" id="PTHR33867">
    <property type="entry name" value="RIBOSOME MATURATION FACTOR RIMP"/>
    <property type="match status" value="1"/>
</dbReference>
<feature type="region of interest" description="Disordered" evidence="4">
    <location>
        <begin position="181"/>
        <end position="227"/>
    </location>
</feature>
<dbReference type="HAMAP" id="MF_01077">
    <property type="entry name" value="RimP"/>
    <property type="match status" value="1"/>
</dbReference>
<dbReference type="Gene3D" id="3.30.300.70">
    <property type="entry name" value="RimP-like superfamily, N-terminal"/>
    <property type="match status" value="1"/>
</dbReference>
<dbReference type="RefSeq" id="WP_069689110.1">
    <property type="nucleotide sequence ID" value="NZ_CP017147.1"/>
</dbReference>
<dbReference type="KEGG" id="bvv:BHK69_04770"/>
<evidence type="ECO:0000259" key="6">
    <source>
        <dbReference type="Pfam" id="PF17384"/>
    </source>
</evidence>
<dbReference type="InterPro" id="IPR036847">
    <property type="entry name" value="RimP_C_sf"/>
</dbReference>
<dbReference type="STRING" id="1526658.BHK69_04770"/>
<dbReference type="SUPFAM" id="SSF74942">
    <property type="entry name" value="YhbC-like, C-terminal domain"/>
    <property type="match status" value="1"/>
</dbReference>
<evidence type="ECO:0000313" key="8">
    <source>
        <dbReference type="Proteomes" id="UP000094969"/>
    </source>
</evidence>
<evidence type="ECO:0000256" key="1">
    <source>
        <dbReference type="ARBA" id="ARBA00022490"/>
    </source>
</evidence>
<dbReference type="GO" id="GO:0000028">
    <property type="term" value="P:ribosomal small subunit assembly"/>
    <property type="evidence" value="ECO:0007669"/>
    <property type="project" value="TreeGrafter"/>
</dbReference>